<reference evidence="2 3" key="1">
    <citation type="submission" date="2016-07" db="EMBL/GenBank/DDBJ databases">
        <title>Pervasive Adenine N6-methylation of Active Genes in Fungi.</title>
        <authorList>
            <consortium name="DOE Joint Genome Institute"/>
            <person name="Mondo S.J."/>
            <person name="Dannebaum R.O."/>
            <person name="Kuo R.C."/>
            <person name="Labutti K."/>
            <person name="Haridas S."/>
            <person name="Kuo A."/>
            <person name="Salamov A."/>
            <person name="Ahrendt S.R."/>
            <person name="Lipzen A."/>
            <person name="Sullivan W."/>
            <person name="Andreopoulos W.B."/>
            <person name="Clum A."/>
            <person name="Lindquist E."/>
            <person name="Daum C."/>
            <person name="Ramamoorthy G.K."/>
            <person name="Gryganskyi A."/>
            <person name="Culley D."/>
            <person name="Magnuson J.K."/>
            <person name="James T.Y."/>
            <person name="O'Malley M.A."/>
            <person name="Stajich J.E."/>
            <person name="Spatafora J.W."/>
            <person name="Visel A."/>
            <person name="Grigoriev I.V."/>
        </authorList>
    </citation>
    <scope>NUCLEOTIDE SEQUENCE [LARGE SCALE GENOMIC DNA]</scope>
    <source>
        <strain evidence="2 3">PL171</strain>
    </source>
</reference>
<gene>
    <name evidence="2" type="ORF">BCR44DRAFT_1425082</name>
</gene>
<protein>
    <submittedName>
        <fullName evidence="2">Uncharacterized protein</fullName>
    </submittedName>
</protein>
<evidence type="ECO:0000313" key="3">
    <source>
        <dbReference type="Proteomes" id="UP000193411"/>
    </source>
</evidence>
<dbReference type="AlphaFoldDB" id="A0A1Y2I3C6"/>
<evidence type="ECO:0000256" key="1">
    <source>
        <dbReference type="SAM" id="MobiDB-lite"/>
    </source>
</evidence>
<name>A0A1Y2I3C6_9FUNG</name>
<comment type="caution">
    <text evidence="2">The sequence shown here is derived from an EMBL/GenBank/DDBJ whole genome shotgun (WGS) entry which is preliminary data.</text>
</comment>
<keyword evidence="3" id="KW-1185">Reference proteome</keyword>
<dbReference type="EMBL" id="MCFL01000003">
    <property type="protein sequence ID" value="ORZ40451.1"/>
    <property type="molecule type" value="Genomic_DNA"/>
</dbReference>
<accession>A0A1Y2I3C6</accession>
<sequence length="505" mass="52690">FSAALLNGNNDFFHVAITSPSPSPSSSSSSSWSSAGWALQVGFGLQRKASGWLSSASSQSQSQSQSQGSRSTCASSSSAKTGSAALNASVDSGDVASIASSSLSLSSSADSAILLDLADSNHIELLDSSARCQDLHHHSHLFKGSPLVADPIASDDDDVLPLVHQPLSSTSTSTDSTTLANAPAGSWRSLLSTARARLGSVSSIAPVSGTPASAAIESVAGVVAAPSPLPSTTKATPAPARDDPVPTEYRLPWLGIGLPSPARRALRATILSLSHSRATFTEPLNPDFDYSSSVYSPLVTLLLAEDPQLATMHRDFWHNYLYRVSLAVTHAKLDAGVGGALLPLIRSCSGPMLHVAPSAAVRPARWAMMAAAGESTTTEASAGRGAGLVGLAVDRDVDPMFVPLPADDDDDDDDGAWHKEGDVCPSPLVIHDNVTRPYDGTLAKPDDMDRMLEYDTDAFYVLLQDMALSAPLPMVHVPDTLPESGTPRQRQAEVGEDGMMVVSLE</sequence>
<organism evidence="2 3">
    <name type="scientific">Catenaria anguillulae PL171</name>
    <dbReference type="NCBI Taxonomy" id="765915"/>
    <lineage>
        <taxon>Eukaryota</taxon>
        <taxon>Fungi</taxon>
        <taxon>Fungi incertae sedis</taxon>
        <taxon>Blastocladiomycota</taxon>
        <taxon>Blastocladiomycetes</taxon>
        <taxon>Blastocladiales</taxon>
        <taxon>Catenariaceae</taxon>
        <taxon>Catenaria</taxon>
    </lineage>
</organism>
<dbReference type="InterPro" id="IPR035925">
    <property type="entry name" value="BSD_dom_sf"/>
</dbReference>
<dbReference type="Gene3D" id="1.10.3970.10">
    <property type="entry name" value="BSD domain"/>
    <property type="match status" value="1"/>
</dbReference>
<evidence type="ECO:0000313" key="2">
    <source>
        <dbReference type="EMBL" id="ORZ40451.1"/>
    </source>
</evidence>
<dbReference type="Proteomes" id="UP000193411">
    <property type="component" value="Unassembled WGS sequence"/>
</dbReference>
<feature type="non-terminal residue" evidence="2">
    <location>
        <position position="1"/>
    </location>
</feature>
<proteinExistence type="predicted"/>
<feature type="region of interest" description="Disordered" evidence="1">
    <location>
        <begin position="480"/>
        <end position="505"/>
    </location>
</feature>
<feature type="region of interest" description="Disordered" evidence="1">
    <location>
        <begin position="54"/>
        <end position="78"/>
    </location>
</feature>
<dbReference type="OrthoDB" id="47923at2759"/>
<dbReference type="STRING" id="765915.A0A1Y2I3C6"/>